<accession>A0A9X5GV86</accession>
<dbReference type="AlphaFoldDB" id="A0A9X5GV86"/>
<proteinExistence type="predicted"/>
<dbReference type="Gene3D" id="1.10.1220.10">
    <property type="entry name" value="Met repressor-like"/>
    <property type="match status" value="1"/>
</dbReference>
<dbReference type="GO" id="GO:0006355">
    <property type="term" value="P:regulation of DNA-templated transcription"/>
    <property type="evidence" value="ECO:0007669"/>
    <property type="project" value="InterPro"/>
</dbReference>
<name>A0A9X5GV86_9FIRM</name>
<dbReference type="EMBL" id="QZDT01000137">
    <property type="protein sequence ID" value="NBJ95635.1"/>
    <property type="molecule type" value="Genomic_DNA"/>
</dbReference>
<reference evidence="1" key="1">
    <citation type="submission" date="2018-09" db="EMBL/GenBank/DDBJ databases">
        <title>Murine metabolic-syndrome-specific gut microbial biobank.</title>
        <authorList>
            <person name="Liu C."/>
        </authorList>
    </citation>
    <scope>NUCLEOTIDE SEQUENCE</scope>
    <source>
        <strain evidence="1">D42-62</strain>
    </source>
</reference>
<dbReference type="RefSeq" id="WP_160562491.1">
    <property type="nucleotide sequence ID" value="NZ_QZDT01000137.1"/>
</dbReference>
<protein>
    <submittedName>
        <fullName evidence="1">Uncharacterized protein</fullName>
    </submittedName>
</protein>
<sequence>MAYSEAQKKAVKKYNEKNYDEVKVRVKKGSKDIIQRHANSNNETVNGMINRLLENEIPELKD</sequence>
<dbReference type="OrthoDB" id="1824311at2"/>
<dbReference type="InterPro" id="IPR013321">
    <property type="entry name" value="Arc_rbn_hlx_hlx"/>
</dbReference>
<dbReference type="Proteomes" id="UP001154420">
    <property type="component" value="Unassembled WGS sequence"/>
</dbReference>
<evidence type="ECO:0000313" key="1">
    <source>
        <dbReference type="EMBL" id="NBJ95635.1"/>
    </source>
</evidence>
<comment type="caution">
    <text evidence="1">The sequence shown here is derived from an EMBL/GenBank/DDBJ whole genome shotgun (WGS) entry which is preliminary data.</text>
</comment>
<gene>
    <name evidence="1" type="ORF">D5281_24810</name>
</gene>
<organism evidence="1 2">
    <name type="scientific">Parablautia muri</name>
    <dbReference type="NCBI Taxonomy" id="2320879"/>
    <lineage>
        <taxon>Bacteria</taxon>
        <taxon>Bacillati</taxon>
        <taxon>Bacillota</taxon>
        <taxon>Clostridia</taxon>
        <taxon>Lachnospirales</taxon>
        <taxon>Lachnospiraceae</taxon>
        <taxon>Parablautia</taxon>
    </lineage>
</organism>
<evidence type="ECO:0000313" key="2">
    <source>
        <dbReference type="Proteomes" id="UP001154420"/>
    </source>
</evidence>
<keyword evidence="2" id="KW-1185">Reference proteome</keyword>